<dbReference type="EMBL" id="KN837118">
    <property type="protein sequence ID" value="KIJ44377.1"/>
    <property type="molecule type" value="Genomic_DNA"/>
</dbReference>
<proteinExistence type="predicted"/>
<feature type="region of interest" description="Disordered" evidence="1">
    <location>
        <begin position="314"/>
        <end position="351"/>
    </location>
</feature>
<keyword evidence="3" id="KW-1185">Reference proteome</keyword>
<evidence type="ECO:0000313" key="2">
    <source>
        <dbReference type="EMBL" id="KIJ44377.1"/>
    </source>
</evidence>
<feature type="compositionally biased region" description="Low complexity" evidence="1">
    <location>
        <begin position="1"/>
        <end position="16"/>
    </location>
</feature>
<protein>
    <submittedName>
        <fullName evidence="2">Uncharacterized protein</fullName>
    </submittedName>
</protein>
<dbReference type="Proteomes" id="UP000054279">
    <property type="component" value="Unassembled WGS sequence"/>
</dbReference>
<feature type="region of interest" description="Disordered" evidence="1">
    <location>
        <begin position="205"/>
        <end position="252"/>
    </location>
</feature>
<feature type="non-terminal residue" evidence="2">
    <location>
        <position position="351"/>
    </location>
</feature>
<feature type="compositionally biased region" description="Polar residues" evidence="1">
    <location>
        <begin position="91"/>
        <end position="102"/>
    </location>
</feature>
<feature type="region of interest" description="Disordered" evidence="1">
    <location>
        <begin position="1"/>
        <end position="102"/>
    </location>
</feature>
<feature type="compositionally biased region" description="Polar residues" evidence="1">
    <location>
        <begin position="314"/>
        <end position="330"/>
    </location>
</feature>
<organism evidence="2 3">
    <name type="scientific">Sphaerobolus stellatus (strain SS14)</name>
    <dbReference type="NCBI Taxonomy" id="990650"/>
    <lineage>
        <taxon>Eukaryota</taxon>
        <taxon>Fungi</taxon>
        <taxon>Dikarya</taxon>
        <taxon>Basidiomycota</taxon>
        <taxon>Agaricomycotina</taxon>
        <taxon>Agaricomycetes</taxon>
        <taxon>Phallomycetidae</taxon>
        <taxon>Geastrales</taxon>
        <taxon>Sphaerobolaceae</taxon>
        <taxon>Sphaerobolus</taxon>
    </lineage>
</organism>
<feature type="compositionally biased region" description="Basic and acidic residues" evidence="1">
    <location>
        <begin position="337"/>
        <end position="351"/>
    </location>
</feature>
<dbReference type="HOGENOM" id="CLU_791235_0_0_1"/>
<reference evidence="2 3" key="1">
    <citation type="submission" date="2014-06" db="EMBL/GenBank/DDBJ databases">
        <title>Evolutionary Origins and Diversification of the Mycorrhizal Mutualists.</title>
        <authorList>
            <consortium name="DOE Joint Genome Institute"/>
            <consortium name="Mycorrhizal Genomics Consortium"/>
            <person name="Kohler A."/>
            <person name="Kuo A."/>
            <person name="Nagy L.G."/>
            <person name="Floudas D."/>
            <person name="Copeland A."/>
            <person name="Barry K.W."/>
            <person name="Cichocki N."/>
            <person name="Veneault-Fourrey C."/>
            <person name="LaButti K."/>
            <person name="Lindquist E.A."/>
            <person name="Lipzen A."/>
            <person name="Lundell T."/>
            <person name="Morin E."/>
            <person name="Murat C."/>
            <person name="Riley R."/>
            <person name="Ohm R."/>
            <person name="Sun H."/>
            <person name="Tunlid A."/>
            <person name="Henrissat B."/>
            <person name="Grigoriev I.V."/>
            <person name="Hibbett D.S."/>
            <person name="Martin F."/>
        </authorList>
    </citation>
    <scope>NUCLEOTIDE SEQUENCE [LARGE SCALE GENOMIC DNA]</scope>
    <source>
        <strain evidence="2 3">SS14</strain>
    </source>
</reference>
<accession>A0A0C9VQ46</accession>
<evidence type="ECO:0000313" key="3">
    <source>
        <dbReference type="Proteomes" id="UP000054279"/>
    </source>
</evidence>
<name>A0A0C9VQ46_SPHS4</name>
<sequence>MALAASSSPRTLSLSDSDSEDEPNSRGARVFWGNLKTPEKSRTVFVEPPQTVVRPRASPAPAGRRKSARISVLTQTHNSPDVFLTEEKGRSNPSPEQQEQTSSLISMAHLQDNVIKHDSLSPTREGGVRSSKEPLISPCHSPSHLPVNTTDQSFTFVPDSTRNISPLSSLSPAPLELPVNSVVEQLAPRLCSPVEQQLLMNTTASLDVADQSKDPLTSKETSSIEQEPKASGSELRDLISFSPDKPTISTDMSPVPSMYSAASSSVSCMAVDELLSLASEPHSALDQEIEMATEKEPYDTGTTASKLLAAVVSNDLSSNTPTSDVTVQDTVENDVSAPHKESVEPDTHLMD</sequence>
<dbReference type="AlphaFoldDB" id="A0A0C9VQ46"/>
<feature type="region of interest" description="Disordered" evidence="1">
    <location>
        <begin position="118"/>
        <end position="144"/>
    </location>
</feature>
<feature type="non-terminal residue" evidence="2">
    <location>
        <position position="1"/>
    </location>
</feature>
<evidence type="ECO:0000256" key="1">
    <source>
        <dbReference type="SAM" id="MobiDB-lite"/>
    </source>
</evidence>
<gene>
    <name evidence="2" type="ORF">M422DRAFT_252385</name>
</gene>